<dbReference type="STRING" id="1220926.S2JF66"/>
<evidence type="ECO:0000313" key="3">
    <source>
        <dbReference type="EMBL" id="EPB88519.1"/>
    </source>
</evidence>
<proteinExistence type="predicted"/>
<dbReference type="GO" id="GO:0005737">
    <property type="term" value="C:cytoplasm"/>
    <property type="evidence" value="ECO:0007669"/>
    <property type="project" value="TreeGrafter"/>
</dbReference>
<reference evidence="4" key="1">
    <citation type="submission" date="2013-05" db="EMBL/GenBank/DDBJ databases">
        <title>The Genome sequence of Mucor circinelloides f. circinelloides 1006PhL.</title>
        <authorList>
            <consortium name="The Broad Institute Genomics Platform"/>
            <person name="Cuomo C."/>
            <person name="Earl A."/>
            <person name="Findley K."/>
            <person name="Lee S.C."/>
            <person name="Walker B."/>
            <person name="Young S."/>
            <person name="Zeng Q."/>
            <person name="Gargeya S."/>
            <person name="Fitzgerald M."/>
            <person name="Haas B."/>
            <person name="Abouelleil A."/>
            <person name="Allen A.W."/>
            <person name="Alvarado L."/>
            <person name="Arachchi H.M."/>
            <person name="Berlin A.M."/>
            <person name="Chapman S.B."/>
            <person name="Gainer-Dewar J."/>
            <person name="Goldberg J."/>
            <person name="Griggs A."/>
            <person name="Gujja S."/>
            <person name="Hansen M."/>
            <person name="Howarth C."/>
            <person name="Imamovic A."/>
            <person name="Ireland A."/>
            <person name="Larimer J."/>
            <person name="McCowan C."/>
            <person name="Murphy C."/>
            <person name="Pearson M."/>
            <person name="Poon T.W."/>
            <person name="Priest M."/>
            <person name="Roberts A."/>
            <person name="Saif S."/>
            <person name="Shea T."/>
            <person name="Sisk P."/>
            <person name="Sykes S."/>
            <person name="Wortman J."/>
            <person name="Nusbaum C."/>
            <person name="Birren B."/>
        </authorList>
    </citation>
    <scope>NUCLEOTIDE SEQUENCE [LARGE SCALE GENOMIC DNA]</scope>
    <source>
        <strain evidence="4">1006PhL</strain>
    </source>
</reference>
<dbReference type="GO" id="GO:0005096">
    <property type="term" value="F:GTPase activator activity"/>
    <property type="evidence" value="ECO:0007669"/>
    <property type="project" value="UniProtKB-KW"/>
</dbReference>
<keyword evidence="1" id="KW-0343">GTPase activation</keyword>
<dbReference type="OrthoDB" id="2286050at2759"/>
<feature type="compositionally biased region" description="Low complexity" evidence="2">
    <location>
        <begin position="409"/>
        <end position="565"/>
    </location>
</feature>
<evidence type="ECO:0000256" key="1">
    <source>
        <dbReference type="ARBA" id="ARBA00022468"/>
    </source>
</evidence>
<evidence type="ECO:0000313" key="4">
    <source>
        <dbReference type="Proteomes" id="UP000014254"/>
    </source>
</evidence>
<feature type="region of interest" description="Disordered" evidence="2">
    <location>
        <begin position="684"/>
        <end position="729"/>
    </location>
</feature>
<keyword evidence="4" id="KW-1185">Reference proteome</keyword>
<name>S2JF66_MUCC1</name>
<dbReference type="InParanoid" id="S2JF66"/>
<dbReference type="PANTHER" id="PTHR23176">
    <property type="entry name" value="RHO/RAC/CDC GTPASE-ACTIVATING PROTEIN"/>
    <property type="match status" value="1"/>
</dbReference>
<gene>
    <name evidence="3" type="ORF">HMPREF1544_04632</name>
</gene>
<feature type="compositionally biased region" description="Acidic residues" evidence="2">
    <location>
        <begin position="690"/>
        <end position="721"/>
    </location>
</feature>
<dbReference type="InterPro" id="IPR050729">
    <property type="entry name" value="Rho-GAP"/>
</dbReference>
<dbReference type="EMBL" id="KE123949">
    <property type="protein sequence ID" value="EPB88519.1"/>
    <property type="molecule type" value="Genomic_DNA"/>
</dbReference>
<feature type="compositionally biased region" description="Polar residues" evidence="2">
    <location>
        <begin position="566"/>
        <end position="589"/>
    </location>
</feature>
<evidence type="ECO:0000256" key="2">
    <source>
        <dbReference type="SAM" id="MobiDB-lite"/>
    </source>
</evidence>
<dbReference type="Proteomes" id="UP000014254">
    <property type="component" value="Unassembled WGS sequence"/>
</dbReference>
<accession>S2JF66</accession>
<dbReference type="PANTHER" id="PTHR23176:SF0">
    <property type="entry name" value="RHO GTPASE ACTIVATING PROTEIN AT 19D, ISOFORM D"/>
    <property type="match status" value="1"/>
</dbReference>
<dbReference type="AlphaFoldDB" id="S2JF66"/>
<protein>
    <submittedName>
        <fullName evidence="3">Uncharacterized protein</fullName>
    </submittedName>
</protein>
<sequence>MKSWGNWWWKQDTTPVKSKHHKHHKHYRHHHHHPQVCIPQPATTATTSGVQGTPSGGPIPIEVGDPFFPHNIGGMLNDTGVNCSDSLTTQAYARFNAIFFGNFITSEAQDIVGPLAVAGDFSAHAYTVNTQHGANCTDVTNNFNGYGLIVGEENPAVIYSDVHVHGAVFLPDGSSRGNIQELDSACSVYNDRGTGLMNFTQVKLNAIEAAQQFALMSPTLHLSSDGTLTRLSESIIGYDVITFGSCTTCSYDSNFSSPDAIYYGQGNWNGPMGMSWPSKLIINIAVLTNTTITIQGNQPSLGMNVCNTVLNFYPSDNVGFYQSGPFQVDRSTGGQLGGFMLLPEGDIIDENHGEFAGQIVANNYRWSGSGIEIHDYYAIGGSCLTTDVCIPVFVNDTIDNRPHENYNPENDTSSSQESSTDSSSSQESSSDDSTITDESSSVSSEESNEESSSSSSRSGAELSSSTESSESSTESSESSAESSESTLSSSNSENTESSSSESTDNSSQSSESNGESDSSSDSSNDLSSSSSSSDINSSSSEISSIESSTSSNENSSSSDSNTNSSPTVGDHSNSISSSYGTPTSTQCPTETSATVICHTHQHHVTRTQYQCEQGFFHDEEVLVCQDDSHHHHRKDYYAGNDDDNFEDDPEFGLYDFNQFDEECDIDHGVVNDYDQEDRYYKYKGKKYYDDSEYDDDEEEDDDEDEDEDDDEDDDEEEDEDEGKGKDRHY</sequence>
<organism evidence="3 4">
    <name type="scientific">Mucor circinelloides f. circinelloides (strain 1006PhL)</name>
    <name type="common">Mucormycosis agent</name>
    <name type="synonym">Calyptromyces circinelloides</name>
    <dbReference type="NCBI Taxonomy" id="1220926"/>
    <lineage>
        <taxon>Eukaryota</taxon>
        <taxon>Fungi</taxon>
        <taxon>Fungi incertae sedis</taxon>
        <taxon>Mucoromycota</taxon>
        <taxon>Mucoromycotina</taxon>
        <taxon>Mucoromycetes</taxon>
        <taxon>Mucorales</taxon>
        <taxon>Mucorineae</taxon>
        <taxon>Mucoraceae</taxon>
        <taxon>Mucor</taxon>
    </lineage>
</organism>
<dbReference type="VEuPathDB" id="FungiDB:HMPREF1544_04632"/>
<feature type="region of interest" description="Disordered" evidence="2">
    <location>
        <begin position="400"/>
        <end position="589"/>
    </location>
</feature>